<dbReference type="Proteomes" id="UP000266016">
    <property type="component" value="Unassembled WGS sequence"/>
</dbReference>
<dbReference type="SUPFAM" id="SSF111126">
    <property type="entry name" value="Ligand-binding domain in the NO signalling and Golgi transport"/>
    <property type="match status" value="1"/>
</dbReference>
<dbReference type="Pfam" id="PF13556">
    <property type="entry name" value="HTH_30"/>
    <property type="match status" value="1"/>
</dbReference>
<evidence type="ECO:0000313" key="3">
    <source>
        <dbReference type="EMBL" id="RID88220.1"/>
    </source>
</evidence>
<dbReference type="Pfam" id="PF17853">
    <property type="entry name" value="GGDEF_2"/>
    <property type="match status" value="1"/>
</dbReference>
<reference evidence="3 4" key="1">
    <citation type="submission" date="2018-08" db="EMBL/GenBank/DDBJ databases">
        <title>Bacillus jemisoniae sp. nov., Bacillus chryseoplanitiae sp. nov., Bacillus resnikiae sp. nov., and Bacillus frankliniae sp. nov., isolated from Viking spacecraft and associated surfaces.</title>
        <authorList>
            <person name="Seuylemezian A."/>
            <person name="Vaishampayan P."/>
        </authorList>
    </citation>
    <scope>NUCLEOTIDE SEQUENCE [LARGE SCALE GENOMIC DNA]</scope>
    <source>
        <strain evidence="3 4">MA001</strain>
    </source>
</reference>
<evidence type="ECO:0000256" key="1">
    <source>
        <dbReference type="ARBA" id="ARBA00006754"/>
    </source>
</evidence>
<dbReference type="Gene3D" id="3.30.1380.20">
    <property type="entry name" value="Trafficking protein particle complex subunit 3"/>
    <property type="match status" value="1"/>
</dbReference>
<keyword evidence="4" id="KW-1185">Reference proteome</keyword>
<accession>A0A398BKE4</accession>
<dbReference type="InterPro" id="IPR004096">
    <property type="entry name" value="V4R"/>
</dbReference>
<dbReference type="InterPro" id="IPR051448">
    <property type="entry name" value="CdaR-like_regulators"/>
</dbReference>
<dbReference type="PANTHER" id="PTHR33744">
    <property type="entry name" value="CARBOHYDRATE DIACID REGULATOR"/>
    <property type="match status" value="1"/>
</dbReference>
<dbReference type="Gene3D" id="1.10.10.2840">
    <property type="entry name" value="PucR C-terminal helix-turn-helix domain"/>
    <property type="match status" value="1"/>
</dbReference>
<dbReference type="Pfam" id="PF02830">
    <property type="entry name" value="V4R"/>
    <property type="match status" value="1"/>
</dbReference>
<comment type="caution">
    <text evidence="3">The sequence shown here is derived from an EMBL/GenBank/DDBJ whole genome shotgun (WGS) entry which is preliminary data.</text>
</comment>
<dbReference type="EMBL" id="QWVS01000008">
    <property type="protein sequence ID" value="RID88220.1"/>
    <property type="molecule type" value="Genomic_DNA"/>
</dbReference>
<protein>
    <recommendedName>
        <fullName evidence="2">4-vinyl reductase 4VR domain-containing protein</fullName>
    </recommendedName>
</protein>
<dbReference type="Pfam" id="PF06505">
    <property type="entry name" value="XylR_N"/>
    <property type="match status" value="1"/>
</dbReference>
<dbReference type="SMART" id="SM00989">
    <property type="entry name" value="V4R"/>
    <property type="match status" value="1"/>
</dbReference>
<sequence length="600" mass="69396">MLSIHLFSKVLGEGLNEIKAHHLLFDNAIDINPRLGTITLNEKRMALLSVEALGLLRKELITTLSMDRAKGFLLRLGWASGFNDGSCIEEMHDWNSKKELILAGPSLHTLEGLVTVEPDVLELSDDKFYLSGNWYHSFEAEEHIRHFGCCDEGVCWILIGYVKGYLEKTLGKSVYIYEQQCMGKGDEKCYFVAQTVEEHVPEYQALLRYFQTELLATELDKMYSEVHSLNQSIKRSEEIHQKLTNLLLDGDRLSSLLEVLSRVLGRSVVIERGKVLASVFYREEDRRVYQETISNETFIISANKVNLGKLIIIGDQPLNQEEQMIIQRSLSVFAIQLYTQRMMVQLTWKKKVDFFEELLEGRLDTKSFLESAQHLFEFDIEKRNRVIVIKSESEEKNESIRLVLNAAYPTIDMFMKECYLVLILPTGLEEKTTIYDTLSHMESLIKKEIKKIQYYIGIGRISNSIVEIGDSYQEAFRICDFLKEAYPKESKRAISDQIDPIMLFLRSMNPKELIVFYEKTLGHLIEYDRQNESSLVLTLKHYLDNNGNINMTAQQLNLSIPGLRYRMEKIESLCQVDLKTGNGRFHCQIAILVYYMMKVI</sequence>
<evidence type="ECO:0000259" key="2">
    <source>
        <dbReference type="SMART" id="SM00989"/>
    </source>
</evidence>
<organism evidence="3 4">
    <name type="scientific">Peribacillus asahii</name>
    <dbReference type="NCBI Taxonomy" id="228899"/>
    <lineage>
        <taxon>Bacteria</taxon>
        <taxon>Bacillati</taxon>
        <taxon>Bacillota</taxon>
        <taxon>Bacilli</taxon>
        <taxon>Bacillales</taxon>
        <taxon>Bacillaceae</taxon>
        <taxon>Peribacillus</taxon>
    </lineage>
</organism>
<dbReference type="InterPro" id="IPR025736">
    <property type="entry name" value="PucR_C-HTH_dom"/>
</dbReference>
<feature type="domain" description="4-vinyl reductase 4VR" evidence="2">
    <location>
        <begin position="133"/>
        <end position="195"/>
    </location>
</feature>
<proteinExistence type="inferred from homology"/>
<dbReference type="AlphaFoldDB" id="A0A398BKE4"/>
<dbReference type="InterPro" id="IPR041522">
    <property type="entry name" value="CdaR_GGDEF"/>
</dbReference>
<dbReference type="InterPro" id="IPR042070">
    <property type="entry name" value="PucR_C-HTH_sf"/>
</dbReference>
<evidence type="ECO:0000313" key="4">
    <source>
        <dbReference type="Proteomes" id="UP000266016"/>
    </source>
</evidence>
<comment type="similarity">
    <text evidence="1">Belongs to the CdaR family.</text>
</comment>
<gene>
    <name evidence="3" type="ORF">D1953_04480</name>
</gene>
<dbReference type="PANTHER" id="PTHR33744:SF1">
    <property type="entry name" value="DNA-BINDING TRANSCRIPTIONAL ACTIVATOR ADER"/>
    <property type="match status" value="1"/>
</dbReference>
<dbReference type="InterPro" id="IPR010523">
    <property type="entry name" value="XylR_N"/>
</dbReference>
<name>A0A398BKE4_9BACI</name>
<dbReference type="InterPro" id="IPR024096">
    <property type="entry name" value="NO_sig/Golgi_transp_ligand-bd"/>
</dbReference>